<evidence type="ECO:0000313" key="1">
    <source>
        <dbReference type="EMBL" id="SCY54900.1"/>
    </source>
</evidence>
<dbReference type="Proteomes" id="UP000198636">
    <property type="component" value="Unassembled WGS sequence"/>
</dbReference>
<sequence>MENNKECPICRCKDIGQGKQMGHACMIPIGKIFKGSGVIADICTECGHILSTRVDKPEIFKIKK</sequence>
<dbReference type="OrthoDB" id="47713at2"/>
<keyword evidence="2" id="KW-1185">Reference proteome</keyword>
<gene>
    <name evidence="1" type="ORF">SAMN03080606_01774</name>
</gene>
<evidence type="ECO:0008006" key="3">
    <source>
        <dbReference type="Google" id="ProtNLM"/>
    </source>
</evidence>
<dbReference type="EMBL" id="FMUS01000010">
    <property type="protein sequence ID" value="SCY54900.1"/>
    <property type="molecule type" value="Genomic_DNA"/>
</dbReference>
<protein>
    <recommendedName>
        <fullName evidence="3">Transcription initiation factor TFIIIB</fullName>
    </recommendedName>
</protein>
<reference evidence="1 2" key="1">
    <citation type="submission" date="2016-10" db="EMBL/GenBank/DDBJ databases">
        <authorList>
            <person name="de Groot N.N."/>
        </authorList>
    </citation>
    <scope>NUCLEOTIDE SEQUENCE [LARGE SCALE GENOMIC DNA]</scope>
    <source>
        <strain evidence="1 2">DSM 18978</strain>
    </source>
</reference>
<accession>A0A1G5GUQ5</accession>
<evidence type="ECO:0000313" key="2">
    <source>
        <dbReference type="Proteomes" id="UP000198636"/>
    </source>
</evidence>
<name>A0A1G5GUQ5_9FIRM</name>
<proteinExistence type="predicted"/>
<dbReference type="AlphaFoldDB" id="A0A1G5GUQ5"/>
<organism evidence="1 2">
    <name type="scientific">Alkaliphilus peptidifermentans DSM 18978</name>
    <dbReference type="NCBI Taxonomy" id="1120976"/>
    <lineage>
        <taxon>Bacteria</taxon>
        <taxon>Bacillati</taxon>
        <taxon>Bacillota</taxon>
        <taxon>Clostridia</taxon>
        <taxon>Peptostreptococcales</taxon>
        <taxon>Natronincolaceae</taxon>
        <taxon>Alkaliphilus</taxon>
    </lineage>
</organism>
<dbReference type="RefSeq" id="WP_091542445.1">
    <property type="nucleotide sequence ID" value="NZ_FMUS01000010.1"/>
</dbReference>